<organism evidence="1 2">
    <name type="scientific">Sphingomonas faeni</name>
    <dbReference type="NCBI Taxonomy" id="185950"/>
    <lineage>
        <taxon>Bacteria</taxon>
        <taxon>Pseudomonadati</taxon>
        <taxon>Pseudomonadota</taxon>
        <taxon>Alphaproteobacteria</taxon>
        <taxon>Sphingomonadales</taxon>
        <taxon>Sphingomonadaceae</taxon>
        <taxon>Sphingomonas</taxon>
    </lineage>
</organism>
<reference evidence="1 2" key="1">
    <citation type="submission" date="2018-04" db="EMBL/GenBank/DDBJ databases">
        <title>Genomic Encyclopedia of Type Strains, Phase III (KMG-III): the genomes of soil and plant-associated and newly described type strains.</title>
        <authorList>
            <person name="Whitman W."/>
        </authorList>
    </citation>
    <scope>NUCLEOTIDE SEQUENCE [LARGE SCALE GENOMIC DNA]</scope>
    <source>
        <strain evidence="1 2">MA-olki</strain>
    </source>
</reference>
<dbReference type="RefSeq" id="WP_107955899.1">
    <property type="nucleotide sequence ID" value="NZ_QAYE01000015.1"/>
</dbReference>
<comment type="caution">
    <text evidence="1">The sequence shown here is derived from an EMBL/GenBank/DDBJ whole genome shotgun (WGS) entry which is preliminary data.</text>
</comment>
<gene>
    <name evidence="1" type="ORF">C8J25_11513</name>
</gene>
<name>A0A2T5TWQ9_9SPHN</name>
<dbReference type="GeneID" id="91007741"/>
<evidence type="ECO:0000313" key="2">
    <source>
        <dbReference type="Proteomes" id="UP000244013"/>
    </source>
</evidence>
<evidence type="ECO:0000313" key="1">
    <source>
        <dbReference type="EMBL" id="PTW43698.1"/>
    </source>
</evidence>
<protein>
    <submittedName>
        <fullName evidence="1">Uncharacterized protein</fullName>
    </submittedName>
</protein>
<dbReference type="EMBL" id="QAYE01000015">
    <property type="protein sequence ID" value="PTW43698.1"/>
    <property type="molecule type" value="Genomic_DNA"/>
</dbReference>
<dbReference type="Proteomes" id="UP000244013">
    <property type="component" value="Unassembled WGS sequence"/>
</dbReference>
<accession>A0A2T5TWQ9</accession>
<sequence>MACLICGDPHTVESHIVPRAFYRDIAGDGQHGYEASAYAPGVKYQAKGLFDKTILCRLHEDRLNACDAYGIEFVRTFHSNGRAIFQGNMWEVPNPRPDLLVRFIAACIWRRGVSQVKRDHGNLALGLAEPRLRSFLFEDSHSYDPPLIVARKIIVSQGEPLHELMFEPAKGYGFGDNTWSFHLFGVEFTMKLNPHSVPAFPAVAIANKANPLWAWNFEPIEISKIENAMSIAVNMFLDRETGKPRNNPRKRQRNT</sequence>
<dbReference type="AlphaFoldDB" id="A0A2T5TWQ9"/>
<proteinExistence type="predicted"/>
<dbReference type="OrthoDB" id="8481022at2"/>